<evidence type="ECO:0000313" key="2">
    <source>
        <dbReference type="EMBL" id="SQA78322.1"/>
    </source>
</evidence>
<proteinExistence type="predicted"/>
<name>A0A2X2RD21_CAPOC</name>
<feature type="transmembrane region" description="Helical" evidence="1">
    <location>
        <begin position="180"/>
        <end position="206"/>
    </location>
</feature>
<evidence type="ECO:0000313" key="3">
    <source>
        <dbReference type="Proteomes" id="UP000249891"/>
    </source>
</evidence>
<evidence type="ECO:0000256" key="1">
    <source>
        <dbReference type="SAM" id="Phobius"/>
    </source>
</evidence>
<dbReference type="Proteomes" id="UP000249891">
    <property type="component" value="Unassembled WGS sequence"/>
</dbReference>
<dbReference type="EMBL" id="UARG01000017">
    <property type="protein sequence ID" value="SQA78322.1"/>
    <property type="molecule type" value="Genomic_DNA"/>
</dbReference>
<feature type="transmembrane region" description="Helical" evidence="1">
    <location>
        <begin position="218"/>
        <end position="242"/>
    </location>
</feature>
<gene>
    <name evidence="2" type="ORF">NCTC11546_01551</name>
</gene>
<feature type="transmembrane region" description="Helical" evidence="1">
    <location>
        <begin position="351"/>
        <end position="370"/>
    </location>
</feature>
<accession>A0A2X2RD21</accession>
<feature type="transmembrane region" description="Helical" evidence="1">
    <location>
        <begin position="104"/>
        <end position="127"/>
    </location>
</feature>
<protein>
    <recommendedName>
        <fullName evidence="4">EpsG family protein</fullName>
    </recommendedName>
</protein>
<feature type="transmembrane region" description="Helical" evidence="1">
    <location>
        <begin position="139"/>
        <end position="160"/>
    </location>
</feature>
<feature type="transmembrane region" description="Helical" evidence="1">
    <location>
        <begin position="45"/>
        <end position="64"/>
    </location>
</feature>
<dbReference type="Pfam" id="PF14897">
    <property type="entry name" value="EpsG"/>
    <property type="match status" value="1"/>
</dbReference>
<keyword evidence="1" id="KW-0472">Membrane</keyword>
<dbReference type="AlphaFoldDB" id="A0A2X2RD21"/>
<dbReference type="InterPro" id="IPR049458">
    <property type="entry name" value="EpsG-like"/>
</dbReference>
<keyword evidence="1" id="KW-1133">Transmembrane helix</keyword>
<sequence>MITSLGISEAYFKLLYNVGYALMAIIALVWAYQMDRGNEDKLPSFISKHALPFFVLYFIAIVGFRDVSVGTDTVNYHYWMAGDVPPIVKIEVMFSWLMAGLSSIGAPFSVFLLIIAGLFYGIIAYALKNLSNKYQADTFFVFFSFVSLFFAESLAINIIRQGLSLAFLIFAYSLWERKQYTAYLFLLLAFITHTTVIIPIVVFLLLQLIAKRIPLYYFLALYVLGIVLAYLNIGLLNIASVMEVILRKDPGRFSTYFLNDDGLYQVGFKPQFVAFTTLFLGIGLYMRRQSFMIASTWSTSYDQLLKYFISVSFLFFMAFQIPYSDRWGLFAWIAIPFIVQPCFSKDFKPKTAVIAFFIFLYAFFTLYNTLKHA</sequence>
<evidence type="ECO:0008006" key="4">
    <source>
        <dbReference type="Google" id="ProtNLM"/>
    </source>
</evidence>
<feature type="transmembrane region" description="Helical" evidence="1">
    <location>
        <begin position="14"/>
        <end position="33"/>
    </location>
</feature>
<feature type="transmembrane region" description="Helical" evidence="1">
    <location>
        <begin position="304"/>
        <end position="321"/>
    </location>
</feature>
<feature type="transmembrane region" description="Helical" evidence="1">
    <location>
        <begin position="262"/>
        <end position="284"/>
    </location>
</feature>
<keyword evidence="1" id="KW-0812">Transmembrane</keyword>
<organism evidence="2 3">
    <name type="scientific">Capnocytophaga ochracea</name>
    <dbReference type="NCBI Taxonomy" id="1018"/>
    <lineage>
        <taxon>Bacteria</taxon>
        <taxon>Pseudomonadati</taxon>
        <taxon>Bacteroidota</taxon>
        <taxon>Flavobacteriia</taxon>
        <taxon>Flavobacteriales</taxon>
        <taxon>Flavobacteriaceae</taxon>
        <taxon>Capnocytophaga</taxon>
    </lineage>
</organism>
<reference evidence="2 3" key="1">
    <citation type="submission" date="2018-06" db="EMBL/GenBank/DDBJ databases">
        <authorList>
            <consortium name="Pathogen Informatics"/>
            <person name="Doyle S."/>
        </authorList>
    </citation>
    <scope>NUCLEOTIDE SEQUENCE [LARGE SCALE GENOMIC DNA]</scope>
    <source>
        <strain evidence="2 3">NCTC11546</strain>
    </source>
</reference>
<dbReference type="RefSeq" id="WP_128091517.1">
    <property type="nucleotide sequence ID" value="NZ_UARG01000017.1"/>
</dbReference>